<proteinExistence type="predicted"/>
<reference evidence="1 2" key="1">
    <citation type="submission" date="2016-12" db="EMBL/GenBank/DDBJ databases">
        <title>The draft genome sequence of Actinophytocola xinjiangensis.</title>
        <authorList>
            <person name="Wang W."/>
            <person name="Yuan L."/>
        </authorList>
    </citation>
    <scope>NUCLEOTIDE SEQUENCE [LARGE SCALE GENOMIC DNA]</scope>
    <source>
        <strain evidence="1 2">CGMCC 4.4663</strain>
    </source>
</reference>
<dbReference type="EMBL" id="MSIF01000002">
    <property type="protein sequence ID" value="OLF13155.1"/>
    <property type="molecule type" value="Genomic_DNA"/>
</dbReference>
<dbReference type="InterPro" id="IPR029058">
    <property type="entry name" value="AB_hydrolase_fold"/>
</dbReference>
<comment type="caution">
    <text evidence="1">The sequence shown here is derived from an EMBL/GenBank/DDBJ whole genome shotgun (WGS) entry which is preliminary data.</text>
</comment>
<dbReference type="Gene3D" id="3.40.50.1820">
    <property type="entry name" value="alpha/beta hydrolase"/>
    <property type="match status" value="1"/>
</dbReference>
<keyword evidence="2" id="KW-1185">Reference proteome</keyword>
<keyword evidence="1" id="KW-0378">Hydrolase</keyword>
<dbReference type="AlphaFoldDB" id="A0A7Z0WRS9"/>
<gene>
    <name evidence="1" type="ORF">BLA60_05225</name>
</gene>
<dbReference type="Proteomes" id="UP000185696">
    <property type="component" value="Unassembled WGS sequence"/>
</dbReference>
<name>A0A7Z0WRS9_9PSEU</name>
<evidence type="ECO:0000313" key="2">
    <source>
        <dbReference type="Proteomes" id="UP000185696"/>
    </source>
</evidence>
<evidence type="ECO:0000313" key="1">
    <source>
        <dbReference type="EMBL" id="OLF13155.1"/>
    </source>
</evidence>
<sequence length="230" mass="22822">MMLPGTGSDDVFVRSVFEIPLAAVGVRTHTPAPVPGDRLASAHLAALDAAAADAPVLVGGVSFGAHLAAEWAVANPARCAGLVLALPAWNGPPGDAPAALSALASAGDVARLGLRGALDGVAGSAPAWLAGELERAWTGYGDGLVASLELAAGRAAPTLEQLATVRVPAGIAACVDDPIHPVAAARRWAAALPRSAVRSTRLDVVGVDPEALGRAAVLAWVDAGGLDTPT</sequence>
<accession>A0A7Z0WRS9</accession>
<dbReference type="SUPFAM" id="SSF53474">
    <property type="entry name" value="alpha/beta-Hydrolases"/>
    <property type="match status" value="1"/>
</dbReference>
<protein>
    <submittedName>
        <fullName evidence="1">Alpha/beta hydrolase</fullName>
    </submittedName>
</protein>
<organism evidence="1 2">
    <name type="scientific">Actinophytocola xinjiangensis</name>
    <dbReference type="NCBI Taxonomy" id="485602"/>
    <lineage>
        <taxon>Bacteria</taxon>
        <taxon>Bacillati</taxon>
        <taxon>Actinomycetota</taxon>
        <taxon>Actinomycetes</taxon>
        <taxon>Pseudonocardiales</taxon>
        <taxon>Pseudonocardiaceae</taxon>
    </lineage>
</organism>
<dbReference type="GO" id="GO:0016787">
    <property type="term" value="F:hydrolase activity"/>
    <property type="evidence" value="ECO:0007669"/>
    <property type="project" value="UniProtKB-KW"/>
</dbReference>